<feature type="compositionally biased region" description="Basic residues" evidence="5">
    <location>
        <begin position="101"/>
        <end position="116"/>
    </location>
</feature>
<dbReference type="EMBL" id="HBIW01010972">
    <property type="protein sequence ID" value="CAE0693932.1"/>
    <property type="molecule type" value="Transcribed_RNA"/>
</dbReference>
<keyword evidence="11" id="KW-1185">Reference proteome</keyword>
<evidence type="ECO:0000313" key="9">
    <source>
        <dbReference type="EMBL" id="CAE0693934.1"/>
    </source>
</evidence>
<dbReference type="PANTHER" id="PTHR24113:SF12">
    <property type="entry name" value="RAN GTPASE-ACTIVATING PROTEIN 1"/>
    <property type="match status" value="1"/>
</dbReference>
<sequence length="544" mass="63388">MFGSTIKSEGDHDRFRSKADRVNVMTRMTREERMAKVDEKHGVDRDKDSDDDLDSDWSDSSDDDSSDEYSDSDPDASRSGTDDDSSSASAKGSIKEETPAQKKKRLKKEARKRRLANRPTYRDRFDAWREKRAKERRHPTLVYYEKLMRKEQRKADRLAQEAEDDRIEKEALQREEWAKRKEDEEFLQYVRDEDERRYRRVKAQRQKEMENTMCRMTLFEKWDLENGVINRRLQAEKDAKDKRDREADAKLADDTFRAAKAHNAELLRLEQEHDTQTALTTMRRAGMIAGVNPPRPDPREPPNETDVEILLRVKEKRPEEEEEEVREPEQTGSRGARRAAIQKHRTKKKKQEESHFEIELKRFRTVEKIQGFKLGPIGVRYLVRDLVLGACPRLDTLDLGWNHIGRQGVKFLSDGFKRKCAPNLTRLDLRANLLMPNSIELLLEGLVKGQVKLKVLDLRANAFKDDGGCLIASLALEGCFDTLEELHLESCEIRSRGMWALFQAFQAEARGKLFPSLQHVGLRHNRAAPETLRRMKNCPPWIAF</sequence>
<dbReference type="Pfam" id="PF13516">
    <property type="entry name" value="LRR_6"/>
    <property type="match status" value="1"/>
</dbReference>
<dbReference type="GO" id="GO:0048471">
    <property type="term" value="C:perinuclear region of cytoplasm"/>
    <property type="evidence" value="ECO:0007669"/>
    <property type="project" value="TreeGrafter"/>
</dbReference>
<dbReference type="PANTHER" id="PTHR24113">
    <property type="entry name" value="RAN GTPASE-ACTIVATING PROTEIN 1"/>
    <property type="match status" value="1"/>
</dbReference>
<evidence type="ECO:0000256" key="2">
    <source>
        <dbReference type="ARBA" id="ARBA00022614"/>
    </source>
</evidence>
<dbReference type="InterPro" id="IPR032675">
    <property type="entry name" value="LRR_dom_sf"/>
</dbReference>
<feature type="compositionally biased region" description="Basic and acidic residues" evidence="5">
    <location>
        <begin position="28"/>
        <end position="48"/>
    </location>
</feature>
<gene>
    <name evidence="6" type="ORF">PCAL00307_LOCUS9366</name>
    <name evidence="7" type="ORF">PCAL00307_LOCUS9367</name>
    <name evidence="8" type="ORF">PCAL00307_LOCUS9368</name>
    <name evidence="9" type="ORF">PCAL00307_LOCUS9370</name>
    <name evidence="10" type="ORF">PECAL_3P11610</name>
</gene>
<dbReference type="OrthoDB" id="120976at2759"/>
<feature type="compositionally biased region" description="Basic residues" evidence="5">
    <location>
        <begin position="335"/>
        <end position="349"/>
    </location>
</feature>
<evidence type="ECO:0000256" key="5">
    <source>
        <dbReference type="SAM" id="MobiDB-lite"/>
    </source>
</evidence>
<dbReference type="GO" id="GO:0006913">
    <property type="term" value="P:nucleocytoplasmic transport"/>
    <property type="evidence" value="ECO:0007669"/>
    <property type="project" value="TreeGrafter"/>
</dbReference>
<evidence type="ECO:0000256" key="1">
    <source>
        <dbReference type="ARBA" id="ARBA00022468"/>
    </source>
</evidence>
<evidence type="ECO:0000313" key="6">
    <source>
        <dbReference type="EMBL" id="CAE0693930.1"/>
    </source>
</evidence>
<dbReference type="Proteomes" id="UP000789595">
    <property type="component" value="Unassembled WGS sequence"/>
</dbReference>
<evidence type="ECO:0000313" key="8">
    <source>
        <dbReference type="EMBL" id="CAE0693932.1"/>
    </source>
</evidence>
<dbReference type="EMBL" id="HBIW01010970">
    <property type="protein sequence ID" value="CAE0693930.1"/>
    <property type="molecule type" value="Transcribed_RNA"/>
</dbReference>
<dbReference type="SMART" id="SM00368">
    <property type="entry name" value="LRR_RI"/>
    <property type="match status" value="4"/>
</dbReference>
<accession>A0A6S8UGS8</accession>
<keyword evidence="1" id="KW-0343">GTPase activation</keyword>
<dbReference type="SUPFAM" id="SSF52047">
    <property type="entry name" value="RNI-like"/>
    <property type="match status" value="1"/>
</dbReference>
<dbReference type="GO" id="GO:0005634">
    <property type="term" value="C:nucleus"/>
    <property type="evidence" value="ECO:0007669"/>
    <property type="project" value="TreeGrafter"/>
</dbReference>
<dbReference type="EMBL" id="HBIW01010971">
    <property type="protein sequence ID" value="CAE0693931.1"/>
    <property type="molecule type" value="Transcribed_RNA"/>
</dbReference>
<feature type="region of interest" description="Disordered" evidence="5">
    <location>
        <begin position="314"/>
        <end position="352"/>
    </location>
</feature>
<protein>
    <submittedName>
        <fullName evidence="8">Uncharacterized protein</fullName>
    </submittedName>
</protein>
<organism evidence="8">
    <name type="scientific">Pelagomonas calceolata</name>
    <dbReference type="NCBI Taxonomy" id="35677"/>
    <lineage>
        <taxon>Eukaryota</taxon>
        <taxon>Sar</taxon>
        <taxon>Stramenopiles</taxon>
        <taxon>Ochrophyta</taxon>
        <taxon>Pelagophyceae</taxon>
        <taxon>Pelagomonadales</taxon>
        <taxon>Pelagomonadaceae</taxon>
        <taxon>Pelagomonas</taxon>
    </lineage>
</organism>
<dbReference type="AlphaFoldDB" id="A0A6S8UGS8"/>
<feature type="coiled-coil region" evidence="4">
    <location>
        <begin position="141"/>
        <end position="211"/>
    </location>
</feature>
<evidence type="ECO:0000256" key="4">
    <source>
        <dbReference type="SAM" id="Coils"/>
    </source>
</evidence>
<evidence type="ECO:0000256" key="3">
    <source>
        <dbReference type="ARBA" id="ARBA00022737"/>
    </source>
</evidence>
<proteinExistence type="predicted"/>
<feature type="compositionally biased region" description="Acidic residues" evidence="5">
    <location>
        <begin position="49"/>
        <end position="74"/>
    </location>
</feature>
<dbReference type="GO" id="GO:0005096">
    <property type="term" value="F:GTPase activator activity"/>
    <property type="evidence" value="ECO:0007669"/>
    <property type="project" value="UniProtKB-KW"/>
</dbReference>
<name>A0A6S8UGS8_9STRA</name>
<dbReference type="InterPro" id="IPR001611">
    <property type="entry name" value="Leu-rich_rpt"/>
</dbReference>
<dbReference type="InterPro" id="IPR027038">
    <property type="entry name" value="RanGap"/>
</dbReference>
<reference evidence="8" key="1">
    <citation type="submission" date="2021-01" db="EMBL/GenBank/DDBJ databases">
        <authorList>
            <person name="Corre E."/>
            <person name="Pelletier E."/>
            <person name="Niang G."/>
            <person name="Scheremetjew M."/>
            <person name="Finn R."/>
            <person name="Kale V."/>
            <person name="Holt S."/>
            <person name="Cochrane G."/>
            <person name="Meng A."/>
            <person name="Brown T."/>
            <person name="Cohen L."/>
        </authorList>
    </citation>
    <scope>NUCLEOTIDE SEQUENCE</scope>
    <source>
        <strain evidence="8">CCMP1756</strain>
    </source>
</reference>
<evidence type="ECO:0000313" key="11">
    <source>
        <dbReference type="Proteomes" id="UP000789595"/>
    </source>
</evidence>
<evidence type="ECO:0000313" key="10">
    <source>
        <dbReference type="EMBL" id="CAH0371230.1"/>
    </source>
</evidence>
<dbReference type="EMBL" id="CAKKNE010000003">
    <property type="protein sequence ID" value="CAH0371230.1"/>
    <property type="molecule type" value="Genomic_DNA"/>
</dbReference>
<reference evidence="10" key="2">
    <citation type="submission" date="2021-11" db="EMBL/GenBank/DDBJ databases">
        <authorList>
            <consortium name="Genoscope - CEA"/>
            <person name="William W."/>
        </authorList>
    </citation>
    <scope>NUCLEOTIDE SEQUENCE</scope>
</reference>
<keyword evidence="2" id="KW-0433">Leucine-rich repeat</keyword>
<keyword evidence="3" id="KW-0677">Repeat</keyword>
<keyword evidence="4" id="KW-0175">Coiled coil</keyword>
<dbReference type="GO" id="GO:0031267">
    <property type="term" value="F:small GTPase binding"/>
    <property type="evidence" value="ECO:0007669"/>
    <property type="project" value="TreeGrafter"/>
</dbReference>
<dbReference type="EMBL" id="HBIW01010974">
    <property type="protein sequence ID" value="CAE0693934.1"/>
    <property type="molecule type" value="Transcribed_RNA"/>
</dbReference>
<dbReference type="Gene3D" id="3.80.10.10">
    <property type="entry name" value="Ribonuclease Inhibitor"/>
    <property type="match status" value="1"/>
</dbReference>
<dbReference type="GO" id="GO:0005829">
    <property type="term" value="C:cytosol"/>
    <property type="evidence" value="ECO:0007669"/>
    <property type="project" value="TreeGrafter"/>
</dbReference>
<evidence type="ECO:0000313" key="7">
    <source>
        <dbReference type="EMBL" id="CAE0693931.1"/>
    </source>
</evidence>
<feature type="region of interest" description="Disordered" evidence="5">
    <location>
        <begin position="1"/>
        <end position="118"/>
    </location>
</feature>
<feature type="compositionally biased region" description="Basic and acidic residues" evidence="5">
    <location>
        <begin position="8"/>
        <end position="21"/>
    </location>
</feature>